<comment type="subcellular location">
    <subcellularLocation>
        <location evidence="1">Membrane</location>
        <topology evidence="1">Multi-pass membrane protein</topology>
    </subcellularLocation>
</comment>
<evidence type="ECO:0000256" key="1">
    <source>
        <dbReference type="ARBA" id="ARBA00004141"/>
    </source>
</evidence>
<name>A0A7E4VGN9_PANRE</name>
<keyword evidence="7" id="KW-1185">Reference proteome</keyword>
<keyword evidence="4 6" id="KW-1133">Transmembrane helix</keyword>
<evidence type="ECO:0000256" key="5">
    <source>
        <dbReference type="ARBA" id="ARBA00023136"/>
    </source>
</evidence>
<dbReference type="WBParaSite" id="Pan_g20677.t1">
    <property type="protein sequence ID" value="Pan_g20677.t1"/>
    <property type="gene ID" value="Pan_g20677"/>
</dbReference>
<feature type="transmembrane region" description="Helical" evidence="6">
    <location>
        <begin position="110"/>
        <end position="130"/>
    </location>
</feature>
<reference evidence="7" key="1">
    <citation type="journal article" date="2013" name="Genetics">
        <title>The draft genome and transcriptome of Panagrellus redivivus are shaped by the harsh demands of a free-living lifestyle.</title>
        <authorList>
            <person name="Srinivasan J."/>
            <person name="Dillman A.R."/>
            <person name="Macchietto M.G."/>
            <person name="Heikkinen L."/>
            <person name="Lakso M."/>
            <person name="Fracchia K.M."/>
            <person name="Antoshechkin I."/>
            <person name="Mortazavi A."/>
            <person name="Wong G."/>
            <person name="Sternberg P.W."/>
        </authorList>
    </citation>
    <scope>NUCLEOTIDE SEQUENCE [LARGE SCALE GENOMIC DNA]</scope>
    <source>
        <strain evidence="7">MT8872</strain>
    </source>
</reference>
<organism evidence="7 8">
    <name type="scientific">Panagrellus redivivus</name>
    <name type="common">Microworm</name>
    <dbReference type="NCBI Taxonomy" id="6233"/>
    <lineage>
        <taxon>Eukaryota</taxon>
        <taxon>Metazoa</taxon>
        <taxon>Ecdysozoa</taxon>
        <taxon>Nematoda</taxon>
        <taxon>Chromadorea</taxon>
        <taxon>Rhabditida</taxon>
        <taxon>Tylenchina</taxon>
        <taxon>Panagrolaimomorpha</taxon>
        <taxon>Panagrolaimoidea</taxon>
        <taxon>Panagrolaimidae</taxon>
        <taxon>Panagrellus</taxon>
    </lineage>
</organism>
<accession>A0A7E4VGN9</accession>
<proteinExistence type="inferred from homology"/>
<sequence length="135" mass="14955">MIAIVARRLITALRAVVVAFRCSCCTSSKSCRWIRTHLPIAMAKFFPFCGPALSAFCMIMSVWGVIFLGLLGVFFHAQAVTLFPDLALDHHANLDVATVEETYAKKATQCWIAAGLYLGTFVVIFIQNRFNPPLL</sequence>
<evidence type="ECO:0000256" key="4">
    <source>
        <dbReference type="ARBA" id="ARBA00022989"/>
    </source>
</evidence>
<evidence type="ECO:0000313" key="7">
    <source>
        <dbReference type="Proteomes" id="UP000492821"/>
    </source>
</evidence>
<dbReference type="AlphaFoldDB" id="A0A7E4VGN9"/>
<dbReference type="InterPro" id="IPR026770">
    <property type="entry name" value="RNase_K"/>
</dbReference>
<reference evidence="8" key="2">
    <citation type="submission" date="2020-10" db="UniProtKB">
        <authorList>
            <consortium name="WormBaseParasite"/>
        </authorList>
    </citation>
    <scope>IDENTIFICATION</scope>
</reference>
<evidence type="ECO:0000256" key="6">
    <source>
        <dbReference type="SAM" id="Phobius"/>
    </source>
</evidence>
<dbReference type="PANTHER" id="PTHR31733">
    <property type="entry name" value="RIBONUCLEASE KAPPA"/>
    <property type="match status" value="1"/>
</dbReference>
<protein>
    <submittedName>
        <fullName evidence="8">Transmembrane protein</fullName>
    </submittedName>
</protein>
<dbReference type="GO" id="GO:0004521">
    <property type="term" value="F:RNA endonuclease activity"/>
    <property type="evidence" value="ECO:0007669"/>
    <property type="project" value="InterPro"/>
</dbReference>
<evidence type="ECO:0000256" key="2">
    <source>
        <dbReference type="ARBA" id="ARBA00008458"/>
    </source>
</evidence>
<keyword evidence="5 6" id="KW-0472">Membrane</keyword>
<dbReference type="Proteomes" id="UP000492821">
    <property type="component" value="Unassembled WGS sequence"/>
</dbReference>
<keyword evidence="3 6" id="KW-0812">Transmembrane</keyword>
<evidence type="ECO:0000313" key="8">
    <source>
        <dbReference type="WBParaSite" id="Pan_g20677.t1"/>
    </source>
</evidence>
<comment type="similarity">
    <text evidence="2">Belongs to the RNase K family.</text>
</comment>
<evidence type="ECO:0000256" key="3">
    <source>
        <dbReference type="ARBA" id="ARBA00022692"/>
    </source>
</evidence>
<dbReference type="GO" id="GO:0016020">
    <property type="term" value="C:membrane"/>
    <property type="evidence" value="ECO:0007669"/>
    <property type="project" value="UniProtKB-SubCell"/>
</dbReference>
<feature type="transmembrane region" description="Helical" evidence="6">
    <location>
        <begin position="52"/>
        <end position="75"/>
    </location>
</feature>